<gene>
    <name evidence="3" type="ORF">ACFOSV_00340</name>
</gene>
<dbReference type="Pfam" id="PF13739">
    <property type="entry name" value="PdaC"/>
    <property type="match status" value="1"/>
</dbReference>
<organism evidence="3 4">
    <name type="scientific">Algoriphagus namhaensis</name>
    <dbReference type="NCBI Taxonomy" id="915353"/>
    <lineage>
        <taxon>Bacteria</taxon>
        <taxon>Pseudomonadati</taxon>
        <taxon>Bacteroidota</taxon>
        <taxon>Cytophagia</taxon>
        <taxon>Cytophagales</taxon>
        <taxon>Cyclobacteriaceae</taxon>
        <taxon>Algoriphagus</taxon>
    </lineage>
</organism>
<proteinExistence type="predicted"/>
<dbReference type="Gene3D" id="3.90.640.20">
    <property type="entry name" value="Heat-shock cognate protein, ATPase"/>
    <property type="match status" value="1"/>
</dbReference>
<dbReference type="Gene3D" id="3.30.565.40">
    <property type="entry name" value="Fervidobacterium nodosum Rt17-B1 like"/>
    <property type="match status" value="1"/>
</dbReference>
<dbReference type="EMBL" id="JBHRZS010000002">
    <property type="protein sequence ID" value="MFC3878600.1"/>
    <property type="molecule type" value="Genomic_DNA"/>
</dbReference>
<evidence type="ECO:0000313" key="4">
    <source>
        <dbReference type="Proteomes" id="UP001595805"/>
    </source>
</evidence>
<dbReference type="InterPro" id="IPR025303">
    <property type="entry name" value="PdaC"/>
</dbReference>
<reference evidence="4" key="1">
    <citation type="journal article" date="2019" name="Int. J. Syst. Evol. Microbiol.">
        <title>The Global Catalogue of Microorganisms (GCM) 10K type strain sequencing project: providing services to taxonomists for standard genome sequencing and annotation.</title>
        <authorList>
            <consortium name="The Broad Institute Genomics Platform"/>
            <consortium name="The Broad Institute Genome Sequencing Center for Infectious Disease"/>
            <person name="Wu L."/>
            <person name="Ma J."/>
        </authorList>
    </citation>
    <scope>NUCLEOTIDE SEQUENCE [LARGE SCALE GENOMIC DNA]</scope>
    <source>
        <strain evidence="4">CCUG 60523</strain>
    </source>
</reference>
<name>A0ABV8ALK1_9BACT</name>
<dbReference type="RefSeq" id="WP_377902213.1">
    <property type="nucleotide sequence ID" value="NZ_JBHRZS010000002.1"/>
</dbReference>
<protein>
    <submittedName>
        <fullName evidence="3">DUF3298 domain-containing protein</fullName>
    </submittedName>
</protein>
<feature type="domain" description="DUF3298" evidence="1">
    <location>
        <begin position="165"/>
        <end position="235"/>
    </location>
</feature>
<comment type="caution">
    <text evidence="3">The sequence shown here is derived from an EMBL/GenBank/DDBJ whole genome shotgun (WGS) entry which is preliminary data.</text>
</comment>
<dbReference type="Pfam" id="PF11738">
    <property type="entry name" value="DUF3298"/>
    <property type="match status" value="1"/>
</dbReference>
<feature type="domain" description="Deacetylase PdaC" evidence="2">
    <location>
        <begin position="41"/>
        <end position="140"/>
    </location>
</feature>
<evidence type="ECO:0000313" key="3">
    <source>
        <dbReference type="EMBL" id="MFC3878600.1"/>
    </source>
</evidence>
<evidence type="ECO:0000259" key="1">
    <source>
        <dbReference type="Pfam" id="PF11738"/>
    </source>
</evidence>
<dbReference type="InterPro" id="IPR037126">
    <property type="entry name" value="PdaC/RsiV-like_sf"/>
</dbReference>
<sequence length="244" mass="27674">MKTVHYLALLGFLLFACDEKSKISENWQTKKLEKVGSIDGDSVSVILEWPELGGTQYSDSINFAIRKKLASYISFEDSIGTLEEETEKFVQSYYDFKKDFPESSEEWLVKVEVSKTFDSLGIISLQFAAESYTGGAHGNYSVDYLNIDKARGEVLSNISFILDEERLVELSEKAFRAYWEIQPDSSLQDAGFWVSDGFFLPKSIGFEAKNLILYYNNYEIAPYSAGPTVFKIPYSELEGVISFD</sequence>
<dbReference type="PROSITE" id="PS51257">
    <property type="entry name" value="PROKAR_LIPOPROTEIN"/>
    <property type="match status" value="1"/>
</dbReference>
<dbReference type="InterPro" id="IPR021729">
    <property type="entry name" value="DUF3298"/>
</dbReference>
<dbReference type="Proteomes" id="UP001595805">
    <property type="component" value="Unassembled WGS sequence"/>
</dbReference>
<evidence type="ECO:0000259" key="2">
    <source>
        <dbReference type="Pfam" id="PF13739"/>
    </source>
</evidence>
<accession>A0ABV8ALK1</accession>
<keyword evidence="4" id="KW-1185">Reference proteome</keyword>